<evidence type="ECO:0000313" key="3">
    <source>
        <dbReference type="EMBL" id="GAA4034462.1"/>
    </source>
</evidence>
<protein>
    <submittedName>
        <fullName evidence="3">BatD family protein</fullName>
    </submittedName>
</protein>
<keyword evidence="4" id="KW-1185">Reference proteome</keyword>
<evidence type="ECO:0000256" key="2">
    <source>
        <dbReference type="SAM" id="SignalP"/>
    </source>
</evidence>
<keyword evidence="1" id="KW-0812">Transmembrane</keyword>
<feature type="chain" id="PRO_5046574257" evidence="2">
    <location>
        <begin position="18"/>
        <end position="587"/>
    </location>
</feature>
<name>A0ABP7U1L4_9FLAO</name>
<evidence type="ECO:0000256" key="1">
    <source>
        <dbReference type="SAM" id="Phobius"/>
    </source>
</evidence>
<dbReference type="EMBL" id="BAABCR010000015">
    <property type="protein sequence ID" value="GAA4034462.1"/>
    <property type="molecule type" value="Genomic_DNA"/>
</dbReference>
<gene>
    <name evidence="3" type="ORF">GCM10022386_19130</name>
</gene>
<sequence>MKRILLLLFLIAQSLSAQVQFEAKVSKNTLGINERLRIEFNMNADGDNFVAPNFEASGFRVIGGPSQSVSQSWINGKSSFNKSYIYILLPTQKGQLTIKQAAIEINGQIYKTSPVKINVTNAVEIPKDPNEAPAISADDNIYLVADISKSNPYLNEPITVVYKLYFSYSIGISNWRELNKPKYNDFWSQNIDIKQLKAEEGMFKGERYRYVVLRKTVLYPQKSGKLEIEPLSLDIDCQVPSNRRNFWGQPIMVEDSKRVSAGSKIINVRALPESGKPVDFSGAVGQFDFKVNPSKTTLKNGESLDLTLSVIGKGNLKLFSLPKPVVPTALEMYDPVHEENVTTPLTGMTGRITDKYTIIPQYKGSYQIKPLSFSYFDLASGRYKTITSQPITITVLDGPSVASGEKSNPTEVTKNKVEVAKSFAFIKPKTSLKSMEKEDFLGSGLFYSLVALPFLAIPLLIVGRRRKRAIDNDVVGNKIRKSNALAKKYLSEAKKHLGQKEPFYIALEKALHNFLKAKLNIETSDMSKEKIREILTERNAQPETISEFITLTENCEFARYAPSSDTAIQQDYEKAVEIISNLEKQLK</sequence>
<dbReference type="PANTHER" id="PTHR40940">
    <property type="entry name" value="PROTEIN BATD-RELATED"/>
    <property type="match status" value="1"/>
</dbReference>
<evidence type="ECO:0000313" key="4">
    <source>
        <dbReference type="Proteomes" id="UP001500968"/>
    </source>
</evidence>
<dbReference type="InterPro" id="IPR025738">
    <property type="entry name" value="BatD"/>
</dbReference>
<keyword evidence="1" id="KW-0472">Membrane</keyword>
<reference evidence="4" key="1">
    <citation type="journal article" date="2019" name="Int. J. Syst. Evol. Microbiol.">
        <title>The Global Catalogue of Microorganisms (GCM) 10K type strain sequencing project: providing services to taxonomists for standard genome sequencing and annotation.</title>
        <authorList>
            <consortium name="The Broad Institute Genomics Platform"/>
            <consortium name="The Broad Institute Genome Sequencing Center for Infectious Disease"/>
            <person name="Wu L."/>
            <person name="Ma J."/>
        </authorList>
    </citation>
    <scope>NUCLEOTIDE SEQUENCE [LARGE SCALE GENOMIC DNA]</scope>
    <source>
        <strain evidence="4">JCM 17064</strain>
    </source>
</reference>
<dbReference type="RefSeq" id="WP_324689599.1">
    <property type="nucleotide sequence ID" value="NZ_BAABCR010000015.1"/>
</dbReference>
<keyword evidence="1" id="KW-1133">Transmembrane helix</keyword>
<proteinExistence type="predicted"/>
<keyword evidence="2" id="KW-0732">Signal</keyword>
<comment type="caution">
    <text evidence="3">The sequence shown here is derived from an EMBL/GenBank/DDBJ whole genome shotgun (WGS) entry which is preliminary data.</text>
</comment>
<dbReference type="Pfam" id="PF13584">
    <property type="entry name" value="BatD"/>
    <property type="match status" value="2"/>
</dbReference>
<feature type="transmembrane region" description="Helical" evidence="1">
    <location>
        <begin position="440"/>
        <end position="462"/>
    </location>
</feature>
<organism evidence="3 4">
    <name type="scientific">Flavobacterium cheonhonense</name>
    <dbReference type="NCBI Taxonomy" id="706185"/>
    <lineage>
        <taxon>Bacteria</taxon>
        <taxon>Pseudomonadati</taxon>
        <taxon>Bacteroidota</taxon>
        <taxon>Flavobacteriia</taxon>
        <taxon>Flavobacteriales</taxon>
        <taxon>Flavobacteriaceae</taxon>
        <taxon>Flavobacterium</taxon>
    </lineage>
</organism>
<dbReference type="PANTHER" id="PTHR40940:SF2">
    <property type="entry name" value="BATD"/>
    <property type="match status" value="1"/>
</dbReference>
<feature type="signal peptide" evidence="2">
    <location>
        <begin position="1"/>
        <end position="17"/>
    </location>
</feature>
<accession>A0ABP7U1L4</accession>
<dbReference type="Proteomes" id="UP001500968">
    <property type="component" value="Unassembled WGS sequence"/>
</dbReference>